<comment type="caution">
    <text evidence="1">The sequence shown here is derived from an EMBL/GenBank/DDBJ whole genome shotgun (WGS) entry which is preliminary data.</text>
</comment>
<reference evidence="1" key="1">
    <citation type="submission" date="2024-09" db="EMBL/GenBank/DDBJ databases">
        <authorList>
            <person name="Liu J."/>
        </authorList>
    </citation>
    <scope>NUCLEOTIDE SEQUENCE</scope>
    <source>
        <strain evidence="1">NBU2967</strain>
    </source>
</reference>
<accession>A0ACC7LIV1</accession>
<proteinExistence type="predicted"/>
<keyword evidence="2" id="KW-1185">Reference proteome</keyword>
<protein>
    <submittedName>
        <fullName evidence="1">DUF4296 domain-containing protein</fullName>
    </submittedName>
</protein>
<dbReference type="Proteomes" id="UP001595191">
    <property type="component" value="Unassembled WGS sequence"/>
</dbReference>
<dbReference type="EMBL" id="JBHFPV010000001">
    <property type="protein sequence ID" value="MFH6603413.1"/>
    <property type="molecule type" value="Genomic_DNA"/>
</dbReference>
<name>A0ACC7LIV1_9FLAO</name>
<organism evidence="1 2">
    <name type="scientific">Meishania litoralis</name>
    <dbReference type="NCBI Taxonomy" id="3434685"/>
    <lineage>
        <taxon>Bacteria</taxon>
        <taxon>Pseudomonadati</taxon>
        <taxon>Bacteroidota</taxon>
        <taxon>Flavobacteriia</taxon>
        <taxon>Flavobacteriales</taxon>
        <taxon>Flavobacteriaceae</taxon>
        <taxon>Meishania</taxon>
    </lineage>
</organism>
<sequence length="144" mass="16342">MSVKKGLFITVVLTICACGEKLMEKPEGLIPKEKMVAVLADMAIVNSAKGTNIGFFRDYDIEPTMFVFEKHGIDSVLFVTSDRYYASLPVEYEAIYTEVELLLTNWENELKETKKLGDSLRRIELESKQKLKDSTLQKVNDSLP</sequence>
<evidence type="ECO:0000313" key="2">
    <source>
        <dbReference type="Proteomes" id="UP001595191"/>
    </source>
</evidence>
<gene>
    <name evidence="1" type="ORF">ACEZ3G_07990</name>
</gene>
<evidence type="ECO:0000313" key="1">
    <source>
        <dbReference type="EMBL" id="MFH6603413.1"/>
    </source>
</evidence>